<gene>
    <name evidence="1" type="ORF">BW733_14370</name>
</gene>
<keyword evidence="2" id="KW-1185">Reference proteome</keyword>
<organism evidence="1 2">
    <name type="scientific">Tessaracoccus flavescens</name>
    <dbReference type="NCBI Taxonomy" id="399497"/>
    <lineage>
        <taxon>Bacteria</taxon>
        <taxon>Bacillati</taxon>
        <taxon>Actinomycetota</taxon>
        <taxon>Actinomycetes</taxon>
        <taxon>Propionibacteriales</taxon>
        <taxon>Propionibacteriaceae</taxon>
        <taxon>Tessaracoccus</taxon>
    </lineage>
</organism>
<proteinExistence type="predicted"/>
<reference evidence="1 2" key="1">
    <citation type="journal article" date="2008" name="Int. J. Syst. Evol. Microbiol.">
        <title>Tessaracoccus flavescens sp. nov., isolated from marine sediment.</title>
        <authorList>
            <person name="Lee D.W."/>
            <person name="Lee S.D."/>
        </authorList>
    </citation>
    <scope>NUCLEOTIDE SEQUENCE [LARGE SCALE GENOMIC DNA]</scope>
    <source>
        <strain evidence="1 2">SST-39T</strain>
    </source>
</reference>
<dbReference type="STRING" id="399497.BW733_14370"/>
<accession>A0A1Q2D0P3</accession>
<evidence type="ECO:0000313" key="1">
    <source>
        <dbReference type="EMBL" id="AQP51834.1"/>
    </source>
</evidence>
<dbReference type="KEGG" id="tfa:BW733_14370"/>
<dbReference type="EMBL" id="CP019607">
    <property type="protein sequence ID" value="AQP51834.1"/>
    <property type="molecule type" value="Genomic_DNA"/>
</dbReference>
<dbReference type="Proteomes" id="UP000188235">
    <property type="component" value="Chromosome"/>
</dbReference>
<dbReference type="AlphaFoldDB" id="A0A1Q2D0P3"/>
<evidence type="ECO:0000313" key="2">
    <source>
        <dbReference type="Proteomes" id="UP000188235"/>
    </source>
</evidence>
<name>A0A1Q2D0P3_9ACTN</name>
<sequence>MVHAEADHVAAAGVALARLAGDLGALTGEGEFETDAMLGRVTAHLAEQWRTLSSNASTLAEAMHDSATSVEKPEATNTELAREFFRRAGGE</sequence>
<protein>
    <submittedName>
        <fullName evidence="1">Uncharacterized protein</fullName>
    </submittedName>
</protein>